<evidence type="ECO:0000313" key="2">
    <source>
        <dbReference type="EMBL" id="SKB99630.1"/>
    </source>
</evidence>
<sequence>MIHDKKLHSHGRASPLLAKAEQLATLISSKGEQNDANGRLSDEVVAAMREAGFFSLMVPKSMGGEESNPVQVLSVVEAICNLDGATG</sequence>
<evidence type="ECO:0000259" key="1">
    <source>
        <dbReference type="Pfam" id="PF02771"/>
    </source>
</evidence>
<dbReference type="RefSeq" id="WP_079640115.1">
    <property type="nucleotide sequence ID" value="NZ_FUYP01000045.1"/>
</dbReference>
<dbReference type="InterPro" id="IPR037069">
    <property type="entry name" value="AcylCoA_DH/ox_N_sf"/>
</dbReference>
<dbReference type="InterPro" id="IPR009100">
    <property type="entry name" value="AcylCoA_DH/oxidase_NM_dom_sf"/>
</dbReference>
<protein>
    <submittedName>
        <fullName evidence="2">Acyl-CoA dehydrogenase, N-terminal domain</fullName>
    </submittedName>
</protein>
<gene>
    <name evidence="2" type="ORF">SAMN06295937_10458</name>
</gene>
<dbReference type="InterPro" id="IPR013786">
    <property type="entry name" value="AcylCoA_DH/ox_N"/>
</dbReference>
<feature type="domain" description="Acyl-CoA dehydrogenase/oxidase N-terminal" evidence="1">
    <location>
        <begin position="30"/>
        <end position="86"/>
    </location>
</feature>
<dbReference type="OrthoDB" id="7316074at2"/>
<accession>A0A1T5FU17</accession>
<dbReference type="GO" id="GO:0016627">
    <property type="term" value="F:oxidoreductase activity, acting on the CH-CH group of donors"/>
    <property type="evidence" value="ECO:0007669"/>
    <property type="project" value="InterPro"/>
</dbReference>
<dbReference type="Proteomes" id="UP000190044">
    <property type="component" value="Unassembled WGS sequence"/>
</dbReference>
<dbReference type="SUPFAM" id="SSF56645">
    <property type="entry name" value="Acyl-CoA dehydrogenase NM domain-like"/>
    <property type="match status" value="1"/>
</dbReference>
<name>A0A1T5FU17_9SPHN</name>
<dbReference type="GO" id="GO:0050660">
    <property type="term" value="F:flavin adenine dinucleotide binding"/>
    <property type="evidence" value="ECO:0007669"/>
    <property type="project" value="InterPro"/>
</dbReference>
<dbReference type="EMBL" id="FUYP01000045">
    <property type="protein sequence ID" value="SKB99630.1"/>
    <property type="molecule type" value="Genomic_DNA"/>
</dbReference>
<dbReference type="AlphaFoldDB" id="A0A1T5FU17"/>
<dbReference type="Gene3D" id="1.10.540.10">
    <property type="entry name" value="Acyl-CoA dehydrogenase/oxidase, N-terminal domain"/>
    <property type="match status" value="1"/>
</dbReference>
<organism evidence="2 3">
    <name type="scientific">Sphingopyxis flava</name>
    <dbReference type="NCBI Taxonomy" id="1507287"/>
    <lineage>
        <taxon>Bacteria</taxon>
        <taxon>Pseudomonadati</taxon>
        <taxon>Pseudomonadota</taxon>
        <taxon>Alphaproteobacteria</taxon>
        <taxon>Sphingomonadales</taxon>
        <taxon>Sphingomonadaceae</taxon>
        <taxon>Sphingopyxis</taxon>
    </lineage>
</organism>
<evidence type="ECO:0000313" key="3">
    <source>
        <dbReference type="Proteomes" id="UP000190044"/>
    </source>
</evidence>
<proteinExistence type="predicted"/>
<reference evidence="3" key="1">
    <citation type="submission" date="2017-02" db="EMBL/GenBank/DDBJ databases">
        <authorList>
            <person name="Varghese N."/>
            <person name="Submissions S."/>
        </authorList>
    </citation>
    <scope>NUCLEOTIDE SEQUENCE [LARGE SCALE GENOMIC DNA]</scope>
    <source>
        <strain evidence="3">R11H</strain>
    </source>
</reference>
<keyword evidence="3" id="KW-1185">Reference proteome</keyword>
<dbReference type="Pfam" id="PF02771">
    <property type="entry name" value="Acyl-CoA_dh_N"/>
    <property type="match status" value="1"/>
</dbReference>